<organism evidence="1 2">
    <name type="scientific">Pyropia yezoensis</name>
    <name type="common">Susabi-nori</name>
    <name type="synonym">Porphyra yezoensis</name>
    <dbReference type="NCBI Taxonomy" id="2788"/>
    <lineage>
        <taxon>Eukaryota</taxon>
        <taxon>Rhodophyta</taxon>
        <taxon>Bangiophyceae</taxon>
        <taxon>Bangiales</taxon>
        <taxon>Bangiaceae</taxon>
        <taxon>Pyropia</taxon>
    </lineage>
</organism>
<comment type="caution">
    <text evidence="1">The sequence shown here is derived from an EMBL/GenBank/DDBJ whole genome shotgun (WGS) entry which is preliminary data.</text>
</comment>
<evidence type="ECO:0000313" key="1">
    <source>
        <dbReference type="EMBL" id="KAK1864720.1"/>
    </source>
</evidence>
<proteinExistence type="predicted"/>
<gene>
    <name evidence="1" type="ORF">I4F81_007264</name>
</gene>
<name>A0ACC3C3E6_PYRYE</name>
<dbReference type="EMBL" id="CM020619">
    <property type="protein sequence ID" value="KAK1864720.1"/>
    <property type="molecule type" value="Genomic_DNA"/>
</dbReference>
<accession>A0ACC3C3E6</accession>
<dbReference type="Proteomes" id="UP000798662">
    <property type="component" value="Chromosome 2"/>
</dbReference>
<keyword evidence="2" id="KW-1185">Reference proteome</keyword>
<evidence type="ECO:0000313" key="2">
    <source>
        <dbReference type="Proteomes" id="UP000798662"/>
    </source>
</evidence>
<reference evidence="1" key="1">
    <citation type="submission" date="2019-11" db="EMBL/GenBank/DDBJ databases">
        <title>Nori genome reveals adaptations in red seaweeds to the harsh intertidal environment.</title>
        <authorList>
            <person name="Wang D."/>
            <person name="Mao Y."/>
        </authorList>
    </citation>
    <scope>NUCLEOTIDE SEQUENCE</scope>
    <source>
        <tissue evidence="1">Gametophyte</tissue>
    </source>
</reference>
<protein>
    <submittedName>
        <fullName evidence="1">Uncharacterized protein</fullName>
    </submittedName>
</protein>
<sequence>MAPLAAALSACGAGVTAVEALSFYRFMPVADPGALAATLSRVWGVYGATGRVYVASEGVNAQMAVPVQTVAARAYYAVPAELRGVFVNRDRVVSLADEVPFEALHVRARHQVLADGFSYGPAAVSTPLPEGEGLNLDWSASGEEVSPAQWHAELSAAGPAVAVGGSANVAADDPEAGAAAAAAAAAGDAALPPIVLDCRNGYESDVGRFDGAVPLDTAAFPDTWAALAARLDGVDRRRRVLTYCTGGIRCVKVGAYLGQVMGFENCEDCAVSFAGACSVACRDAGALLAMLVSLTAAKRVLEVGTFTGYGAVAMAAAVPSGGVVVTLERDEAVAATAAEAFATRAAGRIGGSGGSGGAPIDLRVGPALDAMDTMTAAAEAPFDLVYIDADKKAYPDYYERCIGGGLLRVGGLMAGEVARLRRQRARSLVAANRTAAAIHAFNELVAADPRTEQVLLPMRDGLTLIRRVA</sequence>